<dbReference type="RefSeq" id="WP_105074633.1">
    <property type="nucleotide sequence ID" value="NZ_PPGH01000037.1"/>
</dbReference>
<dbReference type="InterPro" id="IPR013686">
    <property type="entry name" value="Polypept-transport_assoc_ShlB"/>
</dbReference>
<accession>A0A2S7XPY0</accession>
<dbReference type="InterPro" id="IPR005565">
    <property type="entry name" value="Hemolysn_activator_HlyB_C"/>
</dbReference>
<evidence type="ECO:0000256" key="3">
    <source>
        <dbReference type="ARBA" id="ARBA00023237"/>
    </source>
</evidence>
<gene>
    <name evidence="7" type="ORF">CXB77_16040</name>
</gene>
<dbReference type="PANTHER" id="PTHR34597:SF1">
    <property type="entry name" value="HEME_HEMOPEXIN TRANSPORTER PROTEIN HUXB"/>
    <property type="match status" value="1"/>
</dbReference>
<dbReference type="Proteomes" id="UP000239936">
    <property type="component" value="Unassembled WGS sequence"/>
</dbReference>
<reference evidence="7 8" key="1">
    <citation type="submission" date="2018-01" db="EMBL/GenBank/DDBJ databases">
        <title>The complete genome sequence of Chromatium okenii LaCa, a purple sulfur bacterium with a turbulent life.</title>
        <authorList>
            <person name="Luedin S.M."/>
            <person name="Liechti N."/>
            <person name="Storelli N."/>
            <person name="Danza F."/>
            <person name="Wittwer M."/>
            <person name="Pothier J.F."/>
            <person name="Tonolla M.A."/>
        </authorList>
    </citation>
    <scope>NUCLEOTIDE SEQUENCE [LARGE SCALE GENOMIC DNA]</scope>
    <source>
        <strain evidence="7 8">LaCa</strain>
    </source>
</reference>
<feature type="domain" description="Haemolysin activator HlyB C-terminal" evidence="5">
    <location>
        <begin position="187"/>
        <end position="500"/>
    </location>
</feature>
<feature type="domain" description="Polypeptide-transport-associated ShlB-type" evidence="6">
    <location>
        <begin position="46"/>
        <end position="122"/>
    </location>
</feature>
<sequence>MRYLAGAAVVATGDQRGSGKSKSPNPPLLKGGFSTPPLEKGGQGGFLLNQVQFEGGAALPQTELNAIVAPAIGQRVTLADVEELRYRLTKHYVDQGFINSGVVIKPNQTLADGVLIFQIIPGQLTEIRVSGQERLRPSYLTKRLQPDPTAPFNRLKLQDHFQLLLQDPLIAQLKGTLLPGAAPASAVLDLAVTRARAWDVALRTDNHRPPSTGAERAYLTGTVRNLTGFGDALDLNLGHGYEGDGREGSISWSLPLTARDTRLALRYERNDASLIEEPLADLAIDSATERLMVDVSHPLWHTLQSTLRLGAQLSHAENTTHLLGEPFSFSEGVVNGASQVTALRLSQEYSRRLTQQAFALRSVFSYGMDALDATIHAGNTPDSRFLAWLGQGQYVRQLTQHGTQMIVRGSLQLAGERLLALEQFSIGGAGSVRGYRENQLVGDNGYTASAEVRHPIWEGVKFFAAKQLLQLAVFTDVGNAWDHGHYSERDGDLWSIGVGAVWTIEKRLQAELYFGHALNDPPPEKEHDWQDEGVHFMVQVDF</sequence>
<organism evidence="7 8">
    <name type="scientific">Chromatium okenii</name>
    <dbReference type="NCBI Taxonomy" id="61644"/>
    <lineage>
        <taxon>Bacteria</taxon>
        <taxon>Pseudomonadati</taxon>
        <taxon>Pseudomonadota</taxon>
        <taxon>Gammaproteobacteria</taxon>
        <taxon>Chromatiales</taxon>
        <taxon>Chromatiaceae</taxon>
        <taxon>Chromatium</taxon>
    </lineage>
</organism>
<keyword evidence="8" id="KW-1185">Reference proteome</keyword>
<dbReference type="InterPro" id="IPR051544">
    <property type="entry name" value="TPS_OM_transporter"/>
</dbReference>
<dbReference type="EMBL" id="PPGH01000037">
    <property type="protein sequence ID" value="PQJ95613.1"/>
    <property type="molecule type" value="Genomic_DNA"/>
</dbReference>
<proteinExistence type="predicted"/>
<dbReference type="Gene3D" id="2.40.160.50">
    <property type="entry name" value="membrane protein fhac: a member of the omp85/tpsb transporter family"/>
    <property type="match status" value="1"/>
</dbReference>
<name>A0A2S7XPY0_9GAMM</name>
<dbReference type="OrthoDB" id="5753546at2"/>
<dbReference type="Pfam" id="PF08479">
    <property type="entry name" value="POTRA_2"/>
    <property type="match status" value="1"/>
</dbReference>
<dbReference type="Pfam" id="PF03865">
    <property type="entry name" value="ShlB"/>
    <property type="match status" value="1"/>
</dbReference>
<evidence type="ECO:0000256" key="1">
    <source>
        <dbReference type="ARBA" id="ARBA00022452"/>
    </source>
</evidence>
<evidence type="ECO:0000313" key="7">
    <source>
        <dbReference type="EMBL" id="PQJ95613.1"/>
    </source>
</evidence>
<evidence type="ECO:0000259" key="5">
    <source>
        <dbReference type="Pfam" id="PF03865"/>
    </source>
</evidence>
<dbReference type="PANTHER" id="PTHR34597">
    <property type="entry name" value="SLR1661 PROTEIN"/>
    <property type="match status" value="1"/>
</dbReference>
<comment type="caution">
    <text evidence="7">The sequence shown here is derived from an EMBL/GenBank/DDBJ whole genome shotgun (WGS) entry which is preliminary data.</text>
</comment>
<feature type="region of interest" description="Disordered" evidence="4">
    <location>
        <begin position="14"/>
        <end position="35"/>
    </location>
</feature>
<dbReference type="GO" id="GO:0098046">
    <property type="term" value="C:type V protein secretion system complex"/>
    <property type="evidence" value="ECO:0007669"/>
    <property type="project" value="TreeGrafter"/>
</dbReference>
<dbReference type="Gene3D" id="3.10.20.310">
    <property type="entry name" value="membrane protein fhac"/>
    <property type="match status" value="1"/>
</dbReference>
<evidence type="ECO:0000256" key="2">
    <source>
        <dbReference type="ARBA" id="ARBA00022692"/>
    </source>
</evidence>
<keyword evidence="2" id="KW-0812">Transmembrane</keyword>
<keyword evidence="3" id="KW-0998">Cell outer membrane</keyword>
<keyword evidence="1" id="KW-0472">Membrane</keyword>
<evidence type="ECO:0008006" key="9">
    <source>
        <dbReference type="Google" id="ProtNLM"/>
    </source>
</evidence>
<evidence type="ECO:0000259" key="6">
    <source>
        <dbReference type="Pfam" id="PF08479"/>
    </source>
</evidence>
<protein>
    <recommendedName>
        <fullName evidence="9">ShlB/FhaC/HecB family hemolysin secretion/activation protein</fullName>
    </recommendedName>
</protein>
<keyword evidence="1" id="KW-1134">Transmembrane beta strand</keyword>
<evidence type="ECO:0000313" key="8">
    <source>
        <dbReference type="Proteomes" id="UP000239936"/>
    </source>
</evidence>
<dbReference type="AlphaFoldDB" id="A0A2S7XPY0"/>
<evidence type="ECO:0000256" key="4">
    <source>
        <dbReference type="SAM" id="MobiDB-lite"/>
    </source>
</evidence>
<dbReference type="GO" id="GO:0046819">
    <property type="term" value="P:protein secretion by the type V secretion system"/>
    <property type="evidence" value="ECO:0007669"/>
    <property type="project" value="TreeGrafter"/>
</dbReference>
<dbReference type="GO" id="GO:0008320">
    <property type="term" value="F:protein transmembrane transporter activity"/>
    <property type="evidence" value="ECO:0007669"/>
    <property type="project" value="TreeGrafter"/>
</dbReference>